<evidence type="ECO:0000313" key="1">
    <source>
        <dbReference type="EMBL" id="CAA9251473.1"/>
    </source>
</evidence>
<gene>
    <name evidence="1" type="ORF">AVDCRST_MAG26-1912</name>
</gene>
<proteinExistence type="predicted"/>
<organism evidence="1">
    <name type="scientific">uncultured Chloroflexia bacterium</name>
    <dbReference type="NCBI Taxonomy" id="1672391"/>
    <lineage>
        <taxon>Bacteria</taxon>
        <taxon>Bacillati</taxon>
        <taxon>Chloroflexota</taxon>
        <taxon>Chloroflexia</taxon>
        <taxon>environmental samples</taxon>
    </lineage>
</organism>
<sequence>CSTIVCARARRSRTPCCWLRSSASTLTSSAAIPHPPRWTMPYASLLVILARSSRVDTTSHSSPALRSMSQRCCATPIRSGIS</sequence>
<reference evidence="1" key="1">
    <citation type="submission" date="2020-02" db="EMBL/GenBank/DDBJ databases">
        <authorList>
            <person name="Meier V. D."/>
        </authorList>
    </citation>
    <scope>NUCLEOTIDE SEQUENCE</scope>
    <source>
        <strain evidence="1">AVDCRST_MAG26</strain>
    </source>
</reference>
<dbReference type="AlphaFoldDB" id="A0A6J4IFT0"/>
<name>A0A6J4IFT0_9CHLR</name>
<dbReference type="EMBL" id="CADCTK010000438">
    <property type="protein sequence ID" value="CAA9251473.1"/>
    <property type="molecule type" value="Genomic_DNA"/>
</dbReference>
<feature type="non-terminal residue" evidence="1">
    <location>
        <position position="1"/>
    </location>
</feature>
<accession>A0A6J4IFT0</accession>
<protein>
    <submittedName>
        <fullName evidence="1">Uncharacterized protein</fullName>
    </submittedName>
</protein>
<feature type="non-terminal residue" evidence="1">
    <location>
        <position position="82"/>
    </location>
</feature>